<protein>
    <submittedName>
        <fullName evidence="2">Uncharacterized protein</fullName>
    </submittedName>
</protein>
<evidence type="ECO:0000313" key="3">
    <source>
        <dbReference type="Proteomes" id="UP000801492"/>
    </source>
</evidence>
<sequence>MKTRFENENESSKKTGKKKETGRLKHRAIKQVIGEMKKCKNDIMAVRETNQKGKEMTECGNYIICNSEGENRLLGTEFIIHKKCKPAISMKANECKDDSQHLPKLGRPSVLSAELEQKLCKFVVEMQELGFGLTVKKIRSTAYELAKTENKQNQLSNISMASKCSIKAYASTASVSTVDQIIKRPVPSASNKQKRVMDSSAKCLIPVKEIYGVRSTLPKKKGRSKKITPKTSTSVPASSSANFCKWKRK</sequence>
<dbReference type="EMBL" id="VTPC01005362">
    <property type="protein sequence ID" value="KAF2896119.1"/>
    <property type="molecule type" value="Genomic_DNA"/>
</dbReference>
<name>A0A8K0D154_IGNLU</name>
<dbReference type="AlphaFoldDB" id="A0A8K0D154"/>
<feature type="region of interest" description="Disordered" evidence="1">
    <location>
        <begin position="216"/>
        <end position="249"/>
    </location>
</feature>
<evidence type="ECO:0000256" key="1">
    <source>
        <dbReference type="SAM" id="MobiDB-lite"/>
    </source>
</evidence>
<proteinExistence type="predicted"/>
<feature type="compositionally biased region" description="Polar residues" evidence="1">
    <location>
        <begin position="229"/>
        <end position="242"/>
    </location>
</feature>
<dbReference type="Proteomes" id="UP000801492">
    <property type="component" value="Unassembled WGS sequence"/>
</dbReference>
<comment type="caution">
    <text evidence="2">The sequence shown here is derived from an EMBL/GenBank/DDBJ whole genome shotgun (WGS) entry which is preliminary data.</text>
</comment>
<evidence type="ECO:0000313" key="2">
    <source>
        <dbReference type="EMBL" id="KAF2896119.1"/>
    </source>
</evidence>
<gene>
    <name evidence="2" type="ORF">ILUMI_10055</name>
</gene>
<accession>A0A8K0D154</accession>
<reference evidence="2" key="1">
    <citation type="submission" date="2019-08" db="EMBL/GenBank/DDBJ databases">
        <title>The genome of the North American firefly Photinus pyralis.</title>
        <authorList>
            <consortium name="Photinus pyralis genome working group"/>
            <person name="Fallon T.R."/>
            <person name="Sander Lower S.E."/>
            <person name="Weng J.-K."/>
        </authorList>
    </citation>
    <scope>NUCLEOTIDE SEQUENCE</scope>
    <source>
        <strain evidence="2">TRF0915ILg1</strain>
        <tissue evidence="2">Whole body</tissue>
    </source>
</reference>
<keyword evidence="3" id="KW-1185">Reference proteome</keyword>
<feature type="region of interest" description="Disordered" evidence="1">
    <location>
        <begin position="1"/>
        <end position="23"/>
    </location>
</feature>
<dbReference type="OrthoDB" id="8193560at2759"/>
<organism evidence="2 3">
    <name type="scientific">Ignelater luminosus</name>
    <name type="common">Cucubano</name>
    <name type="synonym">Pyrophorus luminosus</name>
    <dbReference type="NCBI Taxonomy" id="2038154"/>
    <lineage>
        <taxon>Eukaryota</taxon>
        <taxon>Metazoa</taxon>
        <taxon>Ecdysozoa</taxon>
        <taxon>Arthropoda</taxon>
        <taxon>Hexapoda</taxon>
        <taxon>Insecta</taxon>
        <taxon>Pterygota</taxon>
        <taxon>Neoptera</taxon>
        <taxon>Endopterygota</taxon>
        <taxon>Coleoptera</taxon>
        <taxon>Polyphaga</taxon>
        <taxon>Elateriformia</taxon>
        <taxon>Elateroidea</taxon>
        <taxon>Elateridae</taxon>
        <taxon>Agrypninae</taxon>
        <taxon>Pyrophorini</taxon>
        <taxon>Ignelater</taxon>
    </lineage>
</organism>
<feature type="compositionally biased region" description="Basic residues" evidence="1">
    <location>
        <begin position="217"/>
        <end position="228"/>
    </location>
</feature>